<reference evidence="1" key="1">
    <citation type="submission" date="2020-05" db="EMBL/GenBank/DDBJ databases">
        <authorList>
            <person name="Chiriac C."/>
            <person name="Salcher M."/>
            <person name="Ghai R."/>
            <person name="Kavagutti S V."/>
        </authorList>
    </citation>
    <scope>NUCLEOTIDE SEQUENCE</scope>
</reference>
<dbReference type="EMBL" id="LR796889">
    <property type="protein sequence ID" value="CAB4173102.1"/>
    <property type="molecule type" value="Genomic_DNA"/>
</dbReference>
<gene>
    <name evidence="2" type="ORF">UFOVP1392_25</name>
    <name evidence="3" type="ORF">UFOVP1569_24</name>
    <name evidence="1" type="ORF">UFOVP952_35</name>
</gene>
<accession>A0A6J5PPI7</accession>
<dbReference type="EMBL" id="LR797334">
    <property type="protein sequence ID" value="CAB4204091.1"/>
    <property type="molecule type" value="Genomic_DNA"/>
</dbReference>
<evidence type="ECO:0000313" key="2">
    <source>
        <dbReference type="EMBL" id="CAB4204091.1"/>
    </source>
</evidence>
<sequence length="69" mass="7935">MYAPNWGEMKTLKAMKVKELTVTFTPAYFAEFEKHCERQKLSPEQLIGQLIAIDMNPPNVLWGPWKPAA</sequence>
<evidence type="ECO:0000313" key="1">
    <source>
        <dbReference type="EMBL" id="CAB4173102.1"/>
    </source>
</evidence>
<organism evidence="1">
    <name type="scientific">uncultured Caudovirales phage</name>
    <dbReference type="NCBI Taxonomy" id="2100421"/>
    <lineage>
        <taxon>Viruses</taxon>
        <taxon>Duplodnaviria</taxon>
        <taxon>Heunggongvirae</taxon>
        <taxon>Uroviricota</taxon>
        <taxon>Caudoviricetes</taxon>
        <taxon>Peduoviridae</taxon>
        <taxon>Maltschvirus</taxon>
        <taxon>Maltschvirus maltsch</taxon>
    </lineage>
</organism>
<name>A0A6J5PPI7_9CAUD</name>
<dbReference type="EMBL" id="LR798409">
    <property type="protein sequence ID" value="CAB5229917.1"/>
    <property type="molecule type" value="Genomic_DNA"/>
</dbReference>
<protein>
    <submittedName>
        <fullName evidence="1">Uncharacterized protein</fullName>
    </submittedName>
</protein>
<evidence type="ECO:0000313" key="3">
    <source>
        <dbReference type="EMBL" id="CAB5229917.1"/>
    </source>
</evidence>
<proteinExistence type="predicted"/>